<evidence type="ECO:0000256" key="11">
    <source>
        <dbReference type="ARBA" id="ARBA00023136"/>
    </source>
</evidence>
<evidence type="ECO:0000256" key="4">
    <source>
        <dbReference type="ARBA" id="ARBA00006739"/>
    </source>
</evidence>
<keyword evidence="11 15" id="KW-0472">Membrane</keyword>
<evidence type="ECO:0000256" key="7">
    <source>
        <dbReference type="ARBA" id="ARBA00022676"/>
    </source>
</evidence>
<accession>A0A4S4KVH5</accession>
<comment type="pathway">
    <text evidence="3">Sphingolipid metabolism.</text>
</comment>
<keyword evidence="7" id="KW-0328">Glycosyltransferase</keyword>
<evidence type="ECO:0000256" key="12">
    <source>
        <dbReference type="ARBA" id="ARBA00031017"/>
    </source>
</evidence>
<keyword evidence="8" id="KW-0808">Transferase</keyword>
<dbReference type="GO" id="GO:0006679">
    <property type="term" value="P:glucosylceramide biosynthetic process"/>
    <property type="evidence" value="ECO:0007669"/>
    <property type="project" value="TreeGrafter"/>
</dbReference>
<protein>
    <recommendedName>
        <fullName evidence="6">Ceramide glucosyltransferase</fullName>
        <ecNumber evidence="5">2.4.1.80</ecNumber>
    </recommendedName>
    <alternativeName>
        <fullName evidence="13">Glucosylceramide synthase</fullName>
    </alternativeName>
    <alternativeName>
        <fullName evidence="14">UDP-glucose ceramide glucosyltransferase</fullName>
    </alternativeName>
    <alternativeName>
        <fullName evidence="12">UDP-glucose:N-acylsphingosine D-glucosyltransferase</fullName>
    </alternativeName>
</protein>
<reference evidence="16 17" key="1">
    <citation type="submission" date="2019-02" db="EMBL/GenBank/DDBJ databases">
        <title>Genome sequencing of the rare red list fungi Phlebia centrifuga.</title>
        <authorList>
            <person name="Buettner E."/>
            <person name="Kellner H."/>
        </authorList>
    </citation>
    <scope>NUCLEOTIDE SEQUENCE [LARGE SCALE GENOMIC DNA]</scope>
    <source>
        <strain evidence="16 17">DSM 108282</strain>
    </source>
</reference>
<evidence type="ECO:0000256" key="1">
    <source>
        <dbReference type="ARBA" id="ARBA00004141"/>
    </source>
</evidence>
<keyword evidence="9 15" id="KW-0812">Transmembrane</keyword>
<keyword evidence="10 15" id="KW-1133">Transmembrane helix</keyword>
<dbReference type="Gene3D" id="3.90.550.10">
    <property type="entry name" value="Spore Coat Polysaccharide Biosynthesis Protein SpsA, Chain A"/>
    <property type="match status" value="1"/>
</dbReference>
<evidence type="ECO:0000256" key="8">
    <source>
        <dbReference type="ARBA" id="ARBA00022679"/>
    </source>
</evidence>
<keyword evidence="17" id="KW-1185">Reference proteome</keyword>
<feature type="transmembrane region" description="Helical" evidence="15">
    <location>
        <begin position="17"/>
        <end position="41"/>
    </location>
</feature>
<comment type="caution">
    <text evidence="16">The sequence shown here is derived from an EMBL/GenBank/DDBJ whole genome shotgun (WGS) entry which is preliminary data.</text>
</comment>
<evidence type="ECO:0000256" key="13">
    <source>
        <dbReference type="ARBA" id="ARBA00031543"/>
    </source>
</evidence>
<name>A0A4S4KVH5_9APHY</name>
<evidence type="ECO:0000256" key="2">
    <source>
        <dbReference type="ARBA" id="ARBA00004760"/>
    </source>
</evidence>
<dbReference type="InterPro" id="IPR029044">
    <property type="entry name" value="Nucleotide-diphossugar_trans"/>
</dbReference>
<dbReference type="PANTHER" id="PTHR12726:SF0">
    <property type="entry name" value="CERAMIDE GLUCOSYLTRANSFERASE"/>
    <property type="match status" value="1"/>
</dbReference>
<dbReference type="Pfam" id="PF13506">
    <property type="entry name" value="Glyco_transf_21"/>
    <property type="match status" value="1"/>
</dbReference>
<dbReference type="Proteomes" id="UP000309038">
    <property type="component" value="Unassembled WGS sequence"/>
</dbReference>
<evidence type="ECO:0000256" key="9">
    <source>
        <dbReference type="ARBA" id="ARBA00022692"/>
    </source>
</evidence>
<evidence type="ECO:0000313" key="17">
    <source>
        <dbReference type="Proteomes" id="UP000309038"/>
    </source>
</evidence>
<evidence type="ECO:0000313" key="16">
    <source>
        <dbReference type="EMBL" id="THH02567.1"/>
    </source>
</evidence>
<comment type="pathway">
    <text evidence="2">Lipid metabolism; sphingolipid metabolism.</text>
</comment>
<organism evidence="16 17">
    <name type="scientific">Hermanssonia centrifuga</name>
    <dbReference type="NCBI Taxonomy" id="98765"/>
    <lineage>
        <taxon>Eukaryota</taxon>
        <taxon>Fungi</taxon>
        <taxon>Dikarya</taxon>
        <taxon>Basidiomycota</taxon>
        <taxon>Agaricomycotina</taxon>
        <taxon>Agaricomycetes</taxon>
        <taxon>Polyporales</taxon>
        <taxon>Meruliaceae</taxon>
        <taxon>Hermanssonia</taxon>
    </lineage>
</organism>
<gene>
    <name evidence="16" type="ORF">EW026_g296</name>
</gene>
<comment type="similarity">
    <text evidence="4">Belongs to the glycosyltransferase 2 family.</text>
</comment>
<evidence type="ECO:0000256" key="15">
    <source>
        <dbReference type="SAM" id="Phobius"/>
    </source>
</evidence>
<proteinExistence type="inferred from homology"/>
<dbReference type="EMBL" id="SGPJ01000004">
    <property type="protein sequence ID" value="THH02567.1"/>
    <property type="molecule type" value="Genomic_DNA"/>
</dbReference>
<dbReference type="InterPro" id="IPR025993">
    <property type="entry name" value="Ceramide_glucosylTrfase"/>
</dbReference>
<dbReference type="GO" id="GO:0008120">
    <property type="term" value="F:ceramide glucosyltransferase activity"/>
    <property type="evidence" value="ECO:0007669"/>
    <property type="project" value="UniProtKB-EC"/>
</dbReference>
<dbReference type="UniPathway" id="UPA00222"/>
<comment type="subcellular location">
    <subcellularLocation>
        <location evidence="1">Membrane</location>
        <topology evidence="1">Multi-pass membrane protein</topology>
    </subcellularLocation>
</comment>
<evidence type="ECO:0000256" key="3">
    <source>
        <dbReference type="ARBA" id="ARBA00004991"/>
    </source>
</evidence>
<dbReference type="GO" id="GO:0016020">
    <property type="term" value="C:membrane"/>
    <property type="evidence" value="ECO:0007669"/>
    <property type="project" value="UniProtKB-SubCell"/>
</dbReference>
<sequence length="255" mass="28346">MVDSQDEDGTGSSTLPLILAIISLVWYFIILSMGLLGCWTARKRYRLRPRSPLASASPASVPGVSILRPLKGLDANLYENLESTFTQEYSNYEIFLSVESEHDQALPVVKELIAKYPHVKAHMVIGAENVGSNPKVNNLIRAYRQATYDILWVLDSNVMVDRGTLARSVDVLDGPQTAAPSGRRRIALVHHVPFAFATEQTLGSHIEQAFLNTNHAKMYLAINTVAIDSRLLPPLGIDREREVLPRSVVSWQKTI</sequence>
<evidence type="ECO:0000256" key="10">
    <source>
        <dbReference type="ARBA" id="ARBA00022989"/>
    </source>
</evidence>
<evidence type="ECO:0000256" key="14">
    <source>
        <dbReference type="ARBA" id="ARBA00032575"/>
    </source>
</evidence>
<dbReference type="SUPFAM" id="SSF53448">
    <property type="entry name" value="Nucleotide-diphospho-sugar transferases"/>
    <property type="match status" value="1"/>
</dbReference>
<evidence type="ECO:0000256" key="5">
    <source>
        <dbReference type="ARBA" id="ARBA00012699"/>
    </source>
</evidence>
<evidence type="ECO:0000256" key="6">
    <source>
        <dbReference type="ARBA" id="ARBA00019988"/>
    </source>
</evidence>
<dbReference type="EC" id="2.4.1.80" evidence="5"/>
<dbReference type="PANTHER" id="PTHR12726">
    <property type="entry name" value="CERAMIDE GLUCOSYLTRANSFERASE"/>
    <property type="match status" value="1"/>
</dbReference>
<dbReference type="AlphaFoldDB" id="A0A4S4KVH5"/>